<evidence type="ECO:0000313" key="2">
    <source>
        <dbReference type="Proteomes" id="UP001226691"/>
    </source>
</evidence>
<organism evidence="1 2">
    <name type="scientific">Microbacterium trichothecenolyticum</name>
    <name type="common">Aureobacterium trichothecenolyticum</name>
    <dbReference type="NCBI Taxonomy" id="69370"/>
    <lineage>
        <taxon>Bacteria</taxon>
        <taxon>Bacillati</taxon>
        <taxon>Actinomycetota</taxon>
        <taxon>Actinomycetes</taxon>
        <taxon>Micrococcales</taxon>
        <taxon>Microbacteriaceae</taxon>
        <taxon>Microbacterium</taxon>
    </lineage>
</organism>
<dbReference type="EMBL" id="JAUTBF010000001">
    <property type="protein sequence ID" value="MDQ1124864.1"/>
    <property type="molecule type" value="Genomic_DNA"/>
</dbReference>
<sequence>MKVNEVPVAAPVPAVKNLLAYVENLLGHQGRMTTFIKFSFVREHAGVVRVTENFGQRTRRHGTRRAITRATTRQPHILKKRRELPHRVAVRRVLLESEPDERSSFLIQADRVDKTTTEVFAIVDVTELGSPDRSAVDRLVAHFLFDVLAALTDLDFVHDVGDSFHGVSHVALTEILFRGDELDAHTGQDPLGDRRVSEVPKSPRAHIYNYETDFGMLLDVPQHLPENRPLSNRLR</sequence>
<name>A0ABU0U105_MICTR</name>
<proteinExistence type="predicted"/>
<evidence type="ECO:0000313" key="1">
    <source>
        <dbReference type="EMBL" id="MDQ1124864.1"/>
    </source>
</evidence>
<gene>
    <name evidence="1" type="ORF">QE412_003437</name>
</gene>
<reference evidence="1 2" key="1">
    <citation type="submission" date="2023-07" db="EMBL/GenBank/DDBJ databases">
        <title>Functional and genomic diversity of the sorghum phyllosphere microbiome.</title>
        <authorList>
            <person name="Shade A."/>
        </authorList>
    </citation>
    <scope>NUCLEOTIDE SEQUENCE [LARGE SCALE GENOMIC DNA]</scope>
    <source>
        <strain evidence="1 2">SORGH_AS_1207</strain>
    </source>
</reference>
<protein>
    <submittedName>
        <fullName evidence="1">Uncharacterized protein</fullName>
    </submittedName>
</protein>
<accession>A0ABU0U105</accession>
<comment type="caution">
    <text evidence="1">The sequence shown here is derived from an EMBL/GenBank/DDBJ whole genome shotgun (WGS) entry which is preliminary data.</text>
</comment>
<dbReference type="Proteomes" id="UP001226691">
    <property type="component" value="Unassembled WGS sequence"/>
</dbReference>
<keyword evidence="2" id="KW-1185">Reference proteome</keyword>